<name>A0A4R1RVP8_HYDET</name>
<keyword evidence="3" id="KW-1185">Reference proteome</keyword>
<accession>A0A4R1RVP8</accession>
<dbReference type="AlphaFoldDB" id="A0A4R1RVP8"/>
<sequence>MKHSFKAILVVCLFAVLFGSMSSYAAPQKTLRFMWWGGETRHKATIDAIELYMKKNPGVKIIGEYGGFSGYQQKLLTQLVGGTAADIIQIDQPWVADLMSQGDLFADLYRFKELKLNGFNKNFLKSQCEWDKKLVGLPTGMNGLIYVANTDFMAKHKISLNTRWDWDKLVEVGAKVHRQNSNDYLLDMDLTQIQQMIIMHVKQHTGAKYWINADYTPGFDKAGLAAAFAYYQKLQSSGAILPLKDSILFNLKSEQNPRWANGQIGINQIYVSTIAQYYLDGKMKLEAMLPALMRGAKISGITVRPSQLLVINKKSGNAKEAAHFLNWFFNSKEAAVALKTERGIPATTSAIKTLEQNKLLDSNMAKGINLAVKNAGPPENDLSTNKELTTTFEEYIQLVGYNKLSPDEAATQMLRDTRAKLAELKSQR</sequence>
<dbReference type="Pfam" id="PF13416">
    <property type="entry name" value="SBP_bac_8"/>
    <property type="match status" value="1"/>
</dbReference>
<evidence type="ECO:0000313" key="3">
    <source>
        <dbReference type="Proteomes" id="UP000295008"/>
    </source>
</evidence>
<organism evidence="2 3">
    <name type="scientific">Hydrogenispora ethanolica</name>
    <dbReference type="NCBI Taxonomy" id="1082276"/>
    <lineage>
        <taxon>Bacteria</taxon>
        <taxon>Bacillati</taxon>
        <taxon>Bacillota</taxon>
        <taxon>Hydrogenispora</taxon>
    </lineage>
</organism>
<dbReference type="InterPro" id="IPR006059">
    <property type="entry name" value="SBP"/>
</dbReference>
<proteinExistence type="predicted"/>
<dbReference type="SUPFAM" id="SSF53850">
    <property type="entry name" value="Periplasmic binding protein-like II"/>
    <property type="match status" value="1"/>
</dbReference>
<evidence type="ECO:0000313" key="2">
    <source>
        <dbReference type="EMBL" id="TCL70022.1"/>
    </source>
</evidence>
<dbReference type="OrthoDB" id="7918484at2"/>
<dbReference type="Proteomes" id="UP000295008">
    <property type="component" value="Unassembled WGS sequence"/>
</dbReference>
<dbReference type="EMBL" id="SLUN01000010">
    <property type="protein sequence ID" value="TCL70022.1"/>
    <property type="molecule type" value="Genomic_DNA"/>
</dbReference>
<comment type="caution">
    <text evidence="2">The sequence shown here is derived from an EMBL/GenBank/DDBJ whole genome shotgun (WGS) entry which is preliminary data.</text>
</comment>
<feature type="chain" id="PRO_5020714725" evidence="1">
    <location>
        <begin position="26"/>
        <end position="428"/>
    </location>
</feature>
<dbReference type="PANTHER" id="PTHR43649">
    <property type="entry name" value="ARABINOSE-BINDING PROTEIN-RELATED"/>
    <property type="match status" value="1"/>
</dbReference>
<dbReference type="Gene3D" id="3.40.190.10">
    <property type="entry name" value="Periplasmic binding protein-like II"/>
    <property type="match status" value="2"/>
</dbReference>
<reference evidence="2 3" key="1">
    <citation type="submission" date="2019-03" db="EMBL/GenBank/DDBJ databases">
        <title>Genomic Encyclopedia of Type Strains, Phase IV (KMG-IV): sequencing the most valuable type-strain genomes for metagenomic binning, comparative biology and taxonomic classification.</title>
        <authorList>
            <person name="Goeker M."/>
        </authorList>
    </citation>
    <scope>NUCLEOTIDE SEQUENCE [LARGE SCALE GENOMIC DNA]</scope>
    <source>
        <strain evidence="2 3">LX-B</strain>
    </source>
</reference>
<dbReference type="RefSeq" id="WP_132014112.1">
    <property type="nucleotide sequence ID" value="NZ_SLUN01000010.1"/>
</dbReference>
<feature type="signal peptide" evidence="1">
    <location>
        <begin position="1"/>
        <end position="25"/>
    </location>
</feature>
<dbReference type="InterPro" id="IPR050490">
    <property type="entry name" value="Bact_solute-bd_prot1"/>
</dbReference>
<protein>
    <submittedName>
        <fullName evidence="2">Oligogalacturonide transport system substrate-binding protein</fullName>
    </submittedName>
</protein>
<keyword evidence="1" id="KW-0732">Signal</keyword>
<evidence type="ECO:0000256" key="1">
    <source>
        <dbReference type="SAM" id="SignalP"/>
    </source>
</evidence>
<dbReference type="PANTHER" id="PTHR43649:SF11">
    <property type="entry name" value="ABC TRANSPORTER SUBSTRATE-BINDING PROTEIN YESO-RELATED"/>
    <property type="match status" value="1"/>
</dbReference>
<gene>
    <name evidence="2" type="ORF">EDC14_101011</name>
</gene>